<proteinExistence type="predicted"/>
<dbReference type="PANTHER" id="PTHR46194:SF1">
    <property type="entry name" value="PEPTIDYL-TRNA HYDROLASE PTRHD1-RELATED"/>
    <property type="match status" value="1"/>
</dbReference>
<dbReference type="EMBL" id="BQXS01012674">
    <property type="protein sequence ID" value="GKT26737.1"/>
    <property type="molecule type" value="Genomic_DNA"/>
</dbReference>
<name>A0ABQ5K682_9EUKA</name>
<dbReference type="Proteomes" id="UP001057375">
    <property type="component" value="Unassembled WGS sequence"/>
</dbReference>
<gene>
    <name evidence="4" type="ORF">ADUPG1_012902</name>
    <name evidence="5" type="ORF">ADUPG1_013463</name>
    <name evidence="6" type="ORF">ADUPG1_013464</name>
</gene>
<comment type="catalytic activity">
    <reaction evidence="3">
        <text>an N-acyl-L-alpha-aminoacyl-tRNA + H2O = an N-acyl-L-amino acid + a tRNA + H(+)</text>
        <dbReference type="Rhea" id="RHEA:54448"/>
        <dbReference type="Rhea" id="RHEA-COMP:10123"/>
        <dbReference type="Rhea" id="RHEA-COMP:13883"/>
        <dbReference type="ChEBI" id="CHEBI:15377"/>
        <dbReference type="ChEBI" id="CHEBI:15378"/>
        <dbReference type="ChEBI" id="CHEBI:59874"/>
        <dbReference type="ChEBI" id="CHEBI:78442"/>
        <dbReference type="ChEBI" id="CHEBI:138191"/>
        <dbReference type="EC" id="3.1.1.29"/>
    </reaction>
</comment>
<protein>
    <recommendedName>
        <fullName evidence="1">peptidyl-tRNA hydrolase</fullName>
        <ecNumber evidence="1">3.1.1.29</ecNumber>
    </recommendedName>
</protein>
<dbReference type="EC" id="3.1.1.29" evidence="1"/>
<organism evidence="5 7">
    <name type="scientific">Aduncisulcus paluster</name>
    <dbReference type="NCBI Taxonomy" id="2918883"/>
    <lineage>
        <taxon>Eukaryota</taxon>
        <taxon>Metamonada</taxon>
        <taxon>Carpediemonas-like organisms</taxon>
        <taxon>Aduncisulcus</taxon>
    </lineage>
</organism>
<evidence type="ECO:0000313" key="4">
    <source>
        <dbReference type="EMBL" id="GKT24985.1"/>
    </source>
</evidence>
<dbReference type="SUPFAM" id="SSF102462">
    <property type="entry name" value="Peptidyl-tRNA hydrolase II"/>
    <property type="match status" value="1"/>
</dbReference>
<dbReference type="EMBL" id="BQXS01012674">
    <property type="protein sequence ID" value="GKT26739.1"/>
    <property type="molecule type" value="Genomic_DNA"/>
</dbReference>
<dbReference type="InterPro" id="IPR042237">
    <property type="entry name" value="PTRHD1"/>
</dbReference>
<keyword evidence="2" id="KW-0378">Hydrolase</keyword>
<evidence type="ECO:0000256" key="3">
    <source>
        <dbReference type="ARBA" id="ARBA00048707"/>
    </source>
</evidence>
<dbReference type="PANTHER" id="PTHR46194">
    <property type="entry name" value="PEPTIDYL-TRNA HYDROLASE PTRHD1-RELATED"/>
    <property type="match status" value="1"/>
</dbReference>
<evidence type="ECO:0000256" key="1">
    <source>
        <dbReference type="ARBA" id="ARBA00013260"/>
    </source>
</evidence>
<evidence type="ECO:0000313" key="7">
    <source>
        <dbReference type="Proteomes" id="UP001057375"/>
    </source>
</evidence>
<sequence length="117" mass="13130">MCDNPLQLVVIIRKDLDWPSGPIISQAVHASVKILEETKDRPETKEYLLKDNLPLMHTVILGVKSLTKLKNVKKKLDDGGIPSCIWIETPEMVETALGVAPSRKSDLAPFLKKLRLF</sequence>
<dbReference type="InterPro" id="IPR002833">
    <property type="entry name" value="PTH2"/>
</dbReference>
<reference evidence="5" key="1">
    <citation type="submission" date="2022-03" db="EMBL/GenBank/DDBJ databases">
        <title>Draft genome sequence of Aduncisulcus paluster, a free-living microaerophilic Fornicata.</title>
        <authorList>
            <person name="Yuyama I."/>
            <person name="Kume K."/>
            <person name="Tamura T."/>
            <person name="Inagaki Y."/>
            <person name="Hashimoto T."/>
        </authorList>
    </citation>
    <scope>NUCLEOTIDE SEQUENCE</scope>
    <source>
        <strain evidence="5">NY0171</strain>
    </source>
</reference>
<dbReference type="Pfam" id="PF01981">
    <property type="entry name" value="PTH2"/>
    <property type="match status" value="1"/>
</dbReference>
<dbReference type="Gene3D" id="3.40.1490.10">
    <property type="entry name" value="Bit1"/>
    <property type="match status" value="1"/>
</dbReference>
<dbReference type="EMBL" id="BQXS01012557">
    <property type="protein sequence ID" value="GKT24985.1"/>
    <property type="molecule type" value="Genomic_DNA"/>
</dbReference>
<accession>A0ABQ5K682</accession>
<evidence type="ECO:0000313" key="5">
    <source>
        <dbReference type="EMBL" id="GKT26737.1"/>
    </source>
</evidence>
<dbReference type="InterPro" id="IPR023476">
    <property type="entry name" value="Pep_tRNA_hydro_II_dom_sf"/>
</dbReference>
<comment type="caution">
    <text evidence="5">The sequence shown here is derived from an EMBL/GenBank/DDBJ whole genome shotgun (WGS) entry which is preliminary data.</text>
</comment>
<evidence type="ECO:0000256" key="2">
    <source>
        <dbReference type="ARBA" id="ARBA00022801"/>
    </source>
</evidence>
<evidence type="ECO:0000313" key="6">
    <source>
        <dbReference type="EMBL" id="GKT26739.1"/>
    </source>
</evidence>
<keyword evidence="7" id="KW-1185">Reference proteome</keyword>